<feature type="transmembrane region" description="Helical" evidence="12">
    <location>
        <begin position="169"/>
        <end position="188"/>
    </location>
</feature>
<evidence type="ECO:0000256" key="11">
    <source>
        <dbReference type="ARBA" id="ARBA00034018"/>
    </source>
</evidence>
<dbReference type="PROSITE" id="PS50893">
    <property type="entry name" value="ABC_TRANSPORTER_2"/>
    <property type="match status" value="1"/>
</dbReference>
<dbReference type="FunFam" id="3.40.50.300:FF:000299">
    <property type="entry name" value="ABC transporter ATP-binding protein/permease"/>
    <property type="match status" value="1"/>
</dbReference>
<dbReference type="CDD" id="cd18587">
    <property type="entry name" value="ABC_6TM_LapB_like"/>
    <property type="match status" value="1"/>
</dbReference>
<evidence type="ECO:0000256" key="7">
    <source>
        <dbReference type="ARBA" id="ARBA00022741"/>
    </source>
</evidence>
<dbReference type="GO" id="GO:0016887">
    <property type="term" value="F:ATP hydrolysis activity"/>
    <property type="evidence" value="ECO:0007669"/>
    <property type="project" value="InterPro"/>
</dbReference>
<keyword evidence="10 12" id="KW-0472">Membrane</keyword>
<dbReference type="SMART" id="SM00382">
    <property type="entry name" value="AAA"/>
    <property type="match status" value="1"/>
</dbReference>
<comment type="subcellular location">
    <subcellularLocation>
        <location evidence="1">Cell membrane</location>
        <topology evidence="1">Multi-pass membrane protein</topology>
    </subcellularLocation>
</comment>
<feature type="transmembrane region" description="Helical" evidence="12">
    <location>
        <begin position="194"/>
        <end position="210"/>
    </location>
</feature>
<dbReference type="EMBL" id="FOGC01000002">
    <property type="protein sequence ID" value="SEQ32532.1"/>
    <property type="molecule type" value="Genomic_DNA"/>
</dbReference>
<name>A0A1H9F3K8_9GAMM</name>
<accession>A0A1H9F3K8</accession>
<dbReference type="EC" id="7.6.2.2" evidence="3"/>
<feature type="domain" description="ABC transporter" evidence="13">
    <location>
        <begin position="369"/>
        <end position="605"/>
    </location>
</feature>
<comment type="catalytic activity">
    <reaction evidence="11">
        <text>ATP + H2O + xenobioticSide 1 = ADP + phosphate + xenobioticSide 2.</text>
        <dbReference type="EC" id="7.6.2.2"/>
    </reaction>
</comment>
<keyword evidence="7" id="KW-0547">Nucleotide-binding</keyword>
<dbReference type="GO" id="GO:0005524">
    <property type="term" value="F:ATP binding"/>
    <property type="evidence" value="ECO:0007669"/>
    <property type="project" value="UniProtKB-KW"/>
</dbReference>
<dbReference type="InterPro" id="IPR017750">
    <property type="entry name" value="ATPase_T1SS"/>
</dbReference>
<evidence type="ECO:0000256" key="1">
    <source>
        <dbReference type="ARBA" id="ARBA00004651"/>
    </source>
</evidence>
<dbReference type="STRING" id="988801.SAMN05216522_102153"/>
<reference evidence="16" key="1">
    <citation type="submission" date="2016-10" db="EMBL/GenBank/DDBJ databases">
        <authorList>
            <person name="Varghese N."/>
            <person name="Submissions S."/>
        </authorList>
    </citation>
    <scope>NUCLEOTIDE SEQUENCE [LARGE SCALE GENOMIC DNA]</scope>
    <source>
        <strain evidence="16">8N4</strain>
    </source>
</reference>
<evidence type="ECO:0000259" key="14">
    <source>
        <dbReference type="PROSITE" id="PS50929"/>
    </source>
</evidence>
<dbReference type="GO" id="GO:0005886">
    <property type="term" value="C:plasma membrane"/>
    <property type="evidence" value="ECO:0007669"/>
    <property type="project" value="UniProtKB-SubCell"/>
</dbReference>
<evidence type="ECO:0000256" key="5">
    <source>
        <dbReference type="ARBA" id="ARBA00022475"/>
    </source>
</evidence>
<dbReference type="Gene3D" id="3.40.50.300">
    <property type="entry name" value="P-loop containing nucleotide triphosphate hydrolases"/>
    <property type="match status" value="1"/>
</dbReference>
<keyword evidence="16" id="KW-1185">Reference proteome</keyword>
<dbReference type="PANTHER" id="PTHR24221:SF248">
    <property type="entry name" value="ABC TRANSPORTER TRANSMEMBRANE REGION"/>
    <property type="match status" value="1"/>
</dbReference>
<evidence type="ECO:0000256" key="4">
    <source>
        <dbReference type="ARBA" id="ARBA00022448"/>
    </source>
</evidence>
<keyword evidence="9 12" id="KW-1133">Transmembrane helix</keyword>
<evidence type="ECO:0000256" key="6">
    <source>
        <dbReference type="ARBA" id="ARBA00022692"/>
    </source>
</evidence>
<dbReference type="GO" id="GO:0008559">
    <property type="term" value="F:ABC-type xenobiotic transporter activity"/>
    <property type="evidence" value="ECO:0007669"/>
    <property type="project" value="UniProtKB-EC"/>
</dbReference>
<evidence type="ECO:0000313" key="16">
    <source>
        <dbReference type="Proteomes" id="UP000242515"/>
    </source>
</evidence>
<dbReference type="InterPro" id="IPR003439">
    <property type="entry name" value="ABC_transporter-like_ATP-bd"/>
</dbReference>
<keyword evidence="8 15" id="KW-0067">ATP-binding</keyword>
<keyword evidence="4" id="KW-0813">Transport</keyword>
<feature type="transmembrane region" description="Helical" evidence="12">
    <location>
        <begin position="306"/>
        <end position="331"/>
    </location>
</feature>
<dbReference type="Pfam" id="PF00664">
    <property type="entry name" value="ABC_membrane"/>
    <property type="match status" value="1"/>
</dbReference>
<feature type="domain" description="ABC transmembrane type-1" evidence="14">
    <location>
        <begin position="57"/>
        <end position="335"/>
    </location>
</feature>
<dbReference type="InterPro" id="IPR039421">
    <property type="entry name" value="Type_1_exporter"/>
</dbReference>
<keyword evidence="6 12" id="KW-0812">Transmembrane</keyword>
<feature type="transmembrane region" description="Helical" evidence="12">
    <location>
        <begin position="276"/>
        <end position="300"/>
    </location>
</feature>
<sequence>MVSQISVTELLAQTESVVAFRPIAPVKDSRTVQYFSTYTPDWLKKLIIKDLKPYLHVMVASFVINLLALSGILFSMQVYDRVIPAQSYPTLYVLFGGVMISVIFMFILKLARGHITDLLAKRADIRVSDRVFGHALRLKNSAIPRSTGSFIAQVREIEQIREMVTSRTVSVLVDLPFFLLFQLVLVIVSPWLSWIAPIAVIIMLVPGLLYQKKLARLAQQNLQEVTLRNAILVESLQGIQDIKLMQAESRFLQQWNSYISITAESGVKTRQLTHGLVAWGTTIQSLVYAAVVVVGAPLVISGDITTGAMVAASMLSTRMIAPMTALCGVLARWQQVKVAKHSLDQLMALPVEDHPDEMKVHRALLHGNYELQQATFSYGQDHESIPLQVNKLSIAAGEKIALLGRMGAGKSTLLQALSGNLEKVSGQVRLDDLSLEHIDMADMRRNIGLLTQEARLFHGTIRDNLLLGRPTSDDEEIFEVLTLTGAIDFVRQLPLGLEHPIMEGGTGLSGGQRQSLLLSRTLLRDPNIVLLDEPTASFDEPSEKQFIERLEQWIGHRTLIIATHRAAILSLTERVIVLKEGRIAMDTSREELFKTKGKEASPQGASQ</sequence>
<gene>
    <name evidence="15" type="ORF">SAMN05216522_102153</name>
</gene>
<feature type="transmembrane region" description="Helical" evidence="12">
    <location>
        <begin position="54"/>
        <end position="79"/>
    </location>
</feature>
<evidence type="ECO:0000256" key="2">
    <source>
        <dbReference type="ARBA" id="ARBA00006526"/>
    </source>
</evidence>
<keyword evidence="5" id="KW-1003">Cell membrane</keyword>
<dbReference type="Gene3D" id="1.20.1560.10">
    <property type="entry name" value="ABC transporter type 1, transmembrane domain"/>
    <property type="match status" value="1"/>
</dbReference>
<evidence type="ECO:0000256" key="3">
    <source>
        <dbReference type="ARBA" id="ARBA00012191"/>
    </source>
</evidence>
<dbReference type="SUPFAM" id="SSF90123">
    <property type="entry name" value="ABC transporter transmembrane region"/>
    <property type="match status" value="1"/>
</dbReference>
<dbReference type="InterPro" id="IPR011527">
    <property type="entry name" value="ABC1_TM_dom"/>
</dbReference>
<evidence type="ECO:0000256" key="9">
    <source>
        <dbReference type="ARBA" id="ARBA00022989"/>
    </source>
</evidence>
<evidence type="ECO:0000256" key="12">
    <source>
        <dbReference type="SAM" id="Phobius"/>
    </source>
</evidence>
<feature type="transmembrane region" description="Helical" evidence="12">
    <location>
        <begin position="91"/>
        <end position="111"/>
    </location>
</feature>
<evidence type="ECO:0000256" key="10">
    <source>
        <dbReference type="ARBA" id="ARBA00023136"/>
    </source>
</evidence>
<evidence type="ECO:0000313" key="15">
    <source>
        <dbReference type="EMBL" id="SEQ32532.1"/>
    </source>
</evidence>
<proteinExistence type="inferred from homology"/>
<dbReference type="PROSITE" id="PS50929">
    <property type="entry name" value="ABC_TM1F"/>
    <property type="match status" value="1"/>
</dbReference>
<dbReference type="PANTHER" id="PTHR24221">
    <property type="entry name" value="ATP-BINDING CASSETTE SUB-FAMILY B"/>
    <property type="match status" value="1"/>
</dbReference>
<dbReference type="SUPFAM" id="SSF52540">
    <property type="entry name" value="P-loop containing nucleoside triphosphate hydrolases"/>
    <property type="match status" value="1"/>
</dbReference>
<dbReference type="InterPro" id="IPR003593">
    <property type="entry name" value="AAA+_ATPase"/>
</dbReference>
<dbReference type="AlphaFoldDB" id="A0A1H9F3K8"/>
<comment type="similarity">
    <text evidence="2">Belongs to the ABC transporter superfamily. Drug exporter-2 (TC 3.A.1.117) family.</text>
</comment>
<dbReference type="NCBIfam" id="TIGR03375">
    <property type="entry name" value="type_I_sec_LssB"/>
    <property type="match status" value="1"/>
</dbReference>
<dbReference type="Proteomes" id="UP000242515">
    <property type="component" value="Unassembled WGS sequence"/>
</dbReference>
<dbReference type="InterPro" id="IPR036640">
    <property type="entry name" value="ABC1_TM_sf"/>
</dbReference>
<evidence type="ECO:0000259" key="13">
    <source>
        <dbReference type="PROSITE" id="PS50893"/>
    </source>
</evidence>
<evidence type="ECO:0000256" key="8">
    <source>
        <dbReference type="ARBA" id="ARBA00022840"/>
    </source>
</evidence>
<dbReference type="GO" id="GO:0034040">
    <property type="term" value="F:ATPase-coupled lipid transmembrane transporter activity"/>
    <property type="evidence" value="ECO:0007669"/>
    <property type="project" value="TreeGrafter"/>
</dbReference>
<organism evidence="15 16">
    <name type="scientific">Rosenbergiella nectarea</name>
    <dbReference type="NCBI Taxonomy" id="988801"/>
    <lineage>
        <taxon>Bacteria</taxon>
        <taxon>Pseudomonadati</taxon>
        <taxon>Pseudomonadota</taxon>
        <taxon>Gammaproteobacteria</taxon>
        <taxon>Enterobacterales</taxon>
        <taxon>Erwiniaceae</taxon>
        <taxon>Rosenbergiella</taxon>
    </lineage>
</organism>
<dbReference type="Pfam" id="PF00005">
    <property type="entry name" value="ABC_tran"/>
    <property type="match status" value="1"/>
</dbReference>
<dbReference type="InterPro" id="IPR027417">
    <property type="entry name" value="P-loop_NTPase"/>
</dbReference>
<protein>
    <recommendedName>
        <fullName evidence="3">ABC-type xenobiotic transporter</fullName>
        <ecNumber evidence="3">7.6.2.2</ecNumber>
    </recommendedName>
</protein>